<evidence type="ECO:0000256" key="5">
    <source>
        <dbReference type="ARBA" id="ARBA00023163"/>
    </source>
</evidence>
<dbReference type="EMBL" id="BQNB010017712">
    <property type="protein sequence ID" value="GJT66410.1"/>
    <property type="molecule type" value="Genomic_DNA"/>
</dbReference>
<gene>
    <name evidence="8" type="ORF">Tco_1017890</name>
</gene>
<evidence type="ECO:0000256" key="2">
    <source>
        <dbReference type="ARBA" id="ARBA00022478"/>
    </source>
</evidence>
<dbReference type="Pfam" id="PF04997">
    <property type="entry name" value="RNA_pol_Rpb1_1"/>
    <property type="match status" value="1"/>
</dbReference>
<feature type="domain" description="RNA polymerase Rpb1" evidence="7">
    <location>
        <begin position="33"/>
        <end position="121"/>
    </location>
</feature>
<keyword evidence="4" id="KW-0548">Nucleotidyltransferase</keyword>
<proteinExistence type="predicted"/>
<keyword evidence="5" id="KW-0804">Transcription</keyword>
<comment type="caution">
    <text evidence="8">The sequence shown here is derived from an EMBL/GenBank/DDBJ whole genome shotgun (WGS) entry which is preliminary data.</text>
</comment>
<keyword evidence="9" id="KW-1185">Reference proteome</keyword>
<dbReference type="InterPro" id="IPR007080">
    <property type="entry name" value="RNA_pol_Rpb1_1"/>
</dbReference>
<protein>
    <recommendedName>
        <fullName evidence="1">DNA-directed RNA polymerase</fullName>
        <ecNumber evidence="1">2.7.7.6</ecNumber>
    </recommendedName>
</protein>
<sequence length="288" mass="31504">MFTLDTNDMLSNLDGSSPLVKPGRHEPVKKSQGGCGAQQPKVTIEGMKMFAEYKLQKKKNYESKQLPKLAERKHKLYAERVLSVLKRISDEDCLPLGLNPKYAPSDLMILQVLPIPPPPVRCHLYDLSSSHSAYFHSFKDIGYALSRFVDTQLVIPSPDPSSSPVLTLPDDCKTIGKNNYGGNVSNDSCLHDMDSSGGGSDDDLDLSLDLDSHGHGHHDHGHIPVDDTNEDSHGQGCGCGGGGGFESIPPMSSVMSYPYNGMEFNESFVNSRPNKNNNLGDHDPYSCR</sequence>
<feature type="compositionally biased region" description="Basic and acidic residues" evidence="6">
    <location>
        <begin position="221"/>
        <end position="233"/>
    </location>
</feature>
<evidence type="ECO:0000259" key="7">
    <source>
        <dbReference type="Pfam" id="PF04997"/>
    </source>
</evidence>
<evidence type="ECO:0000256" key="6">
    <source>
        <dbReference type="SAM" id="MobiDB-lite"/>
    </source>
</evidence>
<feature type="region of interest" description="Disordered" evidence="6">
    <location>
        <begin position="13"/>
        <end position="38"/>
    </location>
</feature>
<accession>A0ABQ5FST0</accession>
<reference evidence="8" key="2">
    <citation type="submission" date="2022-01" db="EMBL/GenBank/DDBJ databases">
        <authorList>
            <person name="Yamashiro T."/>
            <person name="Shiraishi A."/>
            <person name="Satake H."/>
            <person name="Nakayama K."/>
        </authorList>
    </citation>
    <scope>NUCLEOTIDE SEQUENCE</scope>
</reference>
<keyword evidence="3" id="KW-0808">Transferase</keyword>
<reference evidence="8" key="1">
    <citation type="journal article" date="2022" name="Int. J. Mol. Sci.">
        <title>Draft Genome of Tanacetum Coccineum: Genomic Comparison of Closely Related Tanacetum-Family Plants.</title>
        <authorList>
            <person name="Yamashiro T."/>
            <person name="Shiraishi A."/>
            <person name="Nakayama K."/>
            <person name="Satake H."/>
        </authorList>
    </citation>
    <scope>NUCLEOTIDE SEQUENCE</scope>
</reference>
<dbReference type="EC" id="2.7.7.6" evidence="1"/>
<evidence type="ECO:0000313" key="8">
    <source>
        <dbReference type="EMBL" id="GJT66410.1"/>
    </source>
</evidence>
<evidence type="ECO:0000313" key="9">
    <source>
        <dbReference type="Proteomes" id="UP001151760"/>
    </source>
</evidence>
<organism evidence="8 9">
    <name type="scientific">Tanacetum coccineum</name>
    <dbReference type="NCBI Taxonomy" id="301880"/>
    <lineage>
        <taxon>Eukaryota</taxon>
        <taxon>Viridiplantae</taxon>
        <taxon>Streptophyta</taxon>
        <taxon>Embryophyta</taxon>
        <taxon>Tracheophyta</taxon>
        <taxon>Spermatophyta</taxon>
        <taxon>Magnoliopsida</taxon>
        <taxon>eudicotyledons</taxon>
        <taxon>Gunneridae</taxon>
        <taxon>Pentapetalae</taxon>
        <taxon>asterids</taxon>
        <taxon>campanulids</taxon>
        <taxon>Asterales</taxon>
        <taxon>Asteraceae</taxon>
        <taxon>Asteroideae</taxon>
        <taxon>Anthemideae</taxon>
        <taxon>Anthemidinae</taxon>
        <taxon>Tanacetum</taxon>
    </lineage>
</organism>
<name>A0ABQ5FST0_9ASTR</name>
<evidence type="ECO:0000256" key="3">
    <source>
        <dbReference type="ARBA" id="ARBA00022679"/>
    </source>
</evidence>
<dbReference type="SUPFAM" id="SSF64484">
    <property type="entry name" value="beta and beta-prime subunits of DNA dependent RNA-polymerase"/>
    <property type="match status" value="1"/>
</dbReference>
<feature type="region of interest" description="Disordered" evidence="6">
    <location>
        <begin position="186"/>
        <end position="237"/>
    </location>
</feature>
<evidence type="ECO:0000256" key="1">
    <source>
        <dbReference type="ARBA" id="ARBA00012418"/>
    </source>
</evidence>
<dbReference type="Proteomes" id="UP001151760">
    <property type="component" value="Unassembled WGS sequence"/>
</dbReference>
<keyword evidence="2 8" id="KW-0240">DNA-directed RNA polymerase</keyword>
<evidence type="ECO:0000256" key="4">
    <source>
        <dbReference type="ARBA" id="ARBA00022695"/>
    </source>
</evidence>
<dbReference type="GO" id="GO:0000428">
    <property type="term" value="C:DNA-directed RNA polymerase complex"/>
    <property type="evidence" value="ECO:0007669"/>
    <property type="project" value="UniProtKB-KW"/>
</dbReference>